<feature type="compositionally biased region" description="Basic and acidic residues" evidence="1">
    <location>
        <begin position="197"/>
        <end position="220"/>
    </location>
</feature>
<dbReference type="EMBL" id="JASJQH010008596">
    <property type="protein sequence ID" value="KAK9687806.1"/>
    <property type="molecule type" value="Genomic_DNA"/>
</dbReference>
<feature type="region of interest" description="Disordered" evidence="1">
    <location>
        <begin position="1"/>
        <end position="25"/>
    </location>
</feature>
<feature type="compositionally biased region" description="Polar residues" evidence="1">
    <location>
        <begin position="173"/>
        <end position="186"/>
    </location>
</feature>
<evidence type="ECO:0000313" key="2">
    <source>
        <dbReference type="EMBL" id="KAK9687806.1"/>
    </source>
</evidence>
<feature type="compositionally biased region" description="Polar residues" evidence="1">
    <location>
        <begin position="111"/>
        <end position="138"/>
    </location>
</feature>
<keyword evidence="3" id="KW-1185">Reference proteome</keyword>
<evidence type="ECO:0000313" key="3">
    <source>
        <dbReference type="Proteomes" id="UP001479436"/>
    </source>
</evidence>
<evidence type="ECO:0000256" key="1">
    <source>
        <dbReference type="SAM" id="MobiDB-lite"/>
    </source>
</evidence>
<feature type="compositionally biased region" description="Polar residues" evidence="1">
    <location>
        <begin position="88"/>
        <end position="104"/>
    </location>
</feature>
<protein>
    <recommendedName>
        <fullName evidence="4">Chitin-binding type-2 domain-containing protein</fullName>
    </recommendedName>
</protein>
<sequence>MGEHSAKGHNASGGVPHHESASLSVETLTSTVTDTVVETITPPASVISRSGGSATVKTYAPVESTRYATRTETKYVTKEIIDNSSGEPIATSYISASPTESHGIQSDENKVNGSNSRTKVSNRTASTVSAHQNPSVTVDRSPAERKPSAYHGQNSEHPQSTENRGKPAETRGPKSQKQLPAQSVGPNSEVPKASINESHHSDSVQHKPTGAHDHNSEEQKPTVTTGYNPVDHKPTESKGPHSHQNQSVETHDHKSSADVKPTVTVTATVKATVVHEITVTAMRTVTVKDQCVPTTVTVRDVSATPGPTGEKCIDGHYECADSGISTKFSVCSNGKTYQYNCAAGTVCRSFKDSIICDWA</sequence>
<reference evidence="2 3" key="1">
    <citation type="submission" date="2023-04" db="EMBL/GenBank/DDBJ databases">
        <title>Genome of Basidiobolus ranarum AG-B5.</title>
        <authorList>
            <person name="Stajich J.E."/>
            <person name="Carter-House D."/>
            <person name="Gryganskyi A."/>
        </authorList>
    </citation>
    <scope>NUCLEOTIDE SEQUENCE [LARGE SCALE GENOMIC DNA]</scope>
    <source>
        <strain evidence="2 3">AG-B5</strain>
    </source>
</reference>
<name>A0ABR2VP61_9FUNG</name>
<evidence type="ECO:0008006" key="4">
    <source>
        <dbReference type="Google" id="ProtNLM"/>
    </source>
</evidence>
<organism evidence="2 3">
    <name type="scientific">Basidiobolus ranarum</name>
    <dbReference type="NCBI Taxonomy" id="34480"/>
    <lineage>
        <taxon>Eukaryota</taxon>
        <taxon>Fungi</taxon>
        <taxon>Fungi incertae sedis</taxon>
        <taxon>Zoopagomycota</taxon>
        <taxon>Entomophthoromycotina</taxon>
        <taxon>Basidiobolomycetes</taxon>
        <taxon>Basidiobolales</taxon>
        <taxon>Basidiobolaceae</taxon>
        <taxon>Basidiobolus</taxon>
    </lineage>
</organism>
<feature type="compositionally biased region" description="Polar residues" evidence="1">
    <location>
        <begin position="151"/>
        <end position="162"/>
    </location>
</feature>
<comment type="caution">
    <text evidence="2">The sequence shown here is derived from an EMBL/GenBank/DDBJ whole genome shotgun (WGS) entry which is preliminary data.</text>
</comment>
<gene>
    <name evidence="2" type="ORF">K7432_014644</name>
</gene>
<feature type="compositionally biased region" description="Basic and acidic residues" evidence="1">
    <location>
        <begin position="163"/>
        <end position="172"/>
    </location>
</feature>
<feature type="region of interest" description="Disordered" evidence="1">
    <location>
        <begin position="88"/>
        <end position="261"/>
    </location>
</feature>
<feature type="compositionally biased region" description="Basic and acidic residues" evidence="1">
    <location>
        <begin position="230"/>
        <end position="239"/>
    </location>
</feature>
<accession>A0ABR2VP61</accession>
<dbReference type="Proteomes" id="UP001479436">
    <property type="component" value="Unassembled WGS sequence"/>
</dbReference>
<proteinExistence type="predicted"/>